<evidence type="ECO:0000256" key="1">
    <source>
        <dbReference type="SAM" id="Phobius"/>
    </source>
</evidence>
<keyword evidence="1" id="KW-0812">Transmembrane</keyword>
<dbReference type="Proteomes" id="UP001363151">
    <property type="component" value="Unassembled WGS sequence"/>
</dbReference>
<protein>
    <submittedName>
        <fullName evidence="2">Adenosine kinase</fullName>
    </submittedName>
</protein>
<gene>
    <name evidence="2" type="ORF">SO694_00044230</name>
</gene>
<feature type="transmembrane region" description="Helical" evidence="1">
    <location>
        <begin position="122"/>
        <end position="144"/>
    </location>
</feature>
<dbReference type="EMBL" id="JBBJCI010000083">
    <property type="protein sequence ID" value="KAK7249079.1"/>
    <property type="molecule type" value="Genomic_DNA"/>
</dbReference>
<keyword evidence="3" id="KW-1185">Reference proteome</keyword>
<accession>A0ABR1G7L1</accession>
<comment type="caution">
    <text evidence="2">The sequence shown here is derived from an EMBL/GenBank/DDBJ whole genome shotgun (WGS) entry which is preliminary data.</text>
</comment>
<organism evidence="2 3">
    <name type="scientific">Aureococcus anophagefferens</name>
    <name type="common">Harmful bloom alga</name>
    <dbReference type="NCBI Taxonomy" id="44056"/>
    <lineage>
        <taxon>Eukaryota</taxon>
        <taxon>Sar</taxon>
        <taxon>Stramenopiles</taxon>
        <taxon>Ochrophyta</taxon>
        <taxon>Pelagophyceae</taxon>
        <taxon>Pelagomonadales</taxon>
        <taxon>Pelagomonadaceae</taxon>
        <taxon>Aureococcus</taxon>
    </lineage>
</organism>
<keyword evidence="1" id="KW-0472">Membrane</keyword>
<evidence type="ECO:0000313" key="3">
    <source>
        <dbReference type="Proteomes" id="UP001363151"/>
    </source>
</evidence>
<keyword evidence="1" id="KW-1133">Transmembrane helix</keyword>
<proteinExistence type="predicted"/>
<feature type="transmembrane region" description="Helical" evidence="1">
    <location>
        <begin position="191"/>
        <end position="209"/>
    </location>
</feature>
<keyword evidence="2" id="KW-0808">Transferase</keyword>
<dbReference type="GO" id="GO:0016301">
    <property type="term" value="F:kinase activity"/>
    <property type="evidence" value="ECO:0007669"/>
    <property type="project" value="UniProtKB-KW"/>
</dbReference>
<keyword evidence="2" id="KW-0418">Kinase</keyword>
<evidence type="ECO:0000313" key="2">
    <source>
        <dbReference type="EMBL" id="KAK7249079.1"/>
    </source>
</evidence>
<feature type="transmembrane region" description="Helical" evidence="1">
    <location>
        <begin position="221"/>
        <end position="241"/>
    </location>
</feature>
<reference evidence="2 3" key="1">
    <citation type="submission" date="2024-03" db="EMBL/GenBank/DDBJ databases">
        <title>Aureococcus anophagefferens CCMP1851 and Kratosvirus quantuckense: Draft genome of a second virus-susceptible host strain in the model system.</title>
        <authorList>
            <person name="Chase E."/>
            <person name="Truchon A.R."/>
            <person name="Schepens W."/>
            <person name="Wilhelm S.W."/>
        </authorList>
    </citation>
    <scope>NUCLEOTIDE SEQUENCE [LARGE SCALE GENOMIC DNA]</scope>
    <source>
        <strain evidence="2 3">CCMP1851</strain>
    </source>
</reference>
<feature type="transmembrane region" description="Helical" evidence="1">
    <location>
        <begin position="164"/>
        <end position="184"/>
    </location>
</feature>
<name>A0ABR1G7L1_AURAN</name>
<sequence>MRRSSSANGTNFEIVREIKWHQYIPIVNVIYDVFFDVPPTVDQLRELINMLLMFDTLLLSCVVGLPFNYGYADFAELIERFTPRDSYGEVGGVSEAGYAKLWDRASYRGQTSWHFVERFGQYYVLSLAALSSAGMIFVVQYLSISFTSFHDAEGKHSPRQLEAYWRWAVVPCFLATLLSILGAVFTQQTTYFLFVAVFPCRYVAAHGQWGDGVWTHNPWAWALLMISYVSLGLALGSYVLIGMATLMKLRAQRADHLGPWDSQRPSSAKPAVFAEGGDDDAALAAADLAVDDLAALDDALLANALLKDAGLDTAARLRVLLRVKGGGSDAAAADQAVLALALLGAAAAFAPPSAARALAPLRAADSCGECDDWNPFGDGCKPCDDGKSVFVNEALVTSKVLRDVDVVGANGQRAEMSRLMGDSGAVPSYLGSLRAAKIAGPIFISVAPADSAVEKMEKFLDLNPLVPRKSLFVDDSPTFDAYASAGFKKIGDDTAGGMAAASKLQAPKLNAGAWWRYLTNVATLSPVPKDLKFGEIPEGVLRLGGTFVVDDDKVAFAHADKFPGDHPAIADVLRAARINILDATGEVQNA</sequence>